<name>A0A1S8L6B1_9CLOT</name>
<keyword evidence="2" id="KW-1185">Reference proteome</keyword>
<dbReference type="AlphaFoldDB" id="A0A1S8L6B1"/>
<sequence length="136" mass="15302">MENEVILVEVFGVKEGVSCGGCSSKSENSSCSNCNTCTKTCSGGCSSGCGNNKSMYDLYKDFKKYIEKTDVGQSVEVQFIDVKTMDAEQYEYVKKATEKKYMLPVIAINEYIRFYGGMKDKLIYDAIKKELNNQYM</sequence>
<evidence type="ECO:0000313" key="1">
    <source>
        <dbReference type="EMBL" id="URZ09396.1"/>
    </source>
</evidence>
<protein>
    <submittedName>
        <fullName evidence="1">Uncharacterized protein</fullName>
    </submittedName>
</protein>
<reference evidence="1 2" key="1">
    <citation type="submission" date="2022-04" db="EMBL/GenBank/DDBJ databases">
        <title>Genome sequence of C. roseum typestrain.</title>
        <authorList>
            <person name="Poehlein A."/>
            <person name="Schoch T."/>
            <person name="Duerre P."/>
            <person name="Daniel R."/>
        </authorList>
    </citation>
    <scope>NUCLEOTIDE SEQUENCE [LARGE SCALE GENOMIC DNA]</scope>
    <source>
        <strain evidence="1 2">DSM 7320</strain>
    </source>
</reference>
<dbReference type="Proteomes" id="UP000190951">
    <property type="component" value="Chromosome"/>
</dbReference>
<dbReference type="EMBL" id="CP096983">
    <property type="protein sequence ID" value="URZ09396.1"/>
    <property type="molecule type" value="Genomic_DNA"/>
</dbReference>
<evidence type="ECO:0000313" key="2">
    <source>
        <dbReference type="Proteomes" id="UP000190951"/>
    </source>
</evidence>
<organism evidence="1 2">
    <name type="scientific">Clostridium felsineum</name>
    <dbReference type="NCBI Taxonomy" id="36839"/>
    <lineage>
        <taxon>Bacteria</taxon>
        <taxon>Bacillati</taxon>
        <taxon>Bacillota</taxon>
        <taxon>Clostridia</taxon>
        <taxon>Eubacteriales</taxon>
        <taxon>Clostridiaceae</taxon>
        <taxon>Clostridium</taxon>
    </lineage>
</organism>
<dbReference type="RefSeq" id="WP_077836205.1">
    <property type="nucleotide sequence ID" value="NZ_CP096983.1"/>
</dbReference>
<dbReference type="InterPro" id="IPR038218">
    <property type="entry name" value="YuzD-like_sp"/>
</dbReference>
<accession>A0A1S8L6B1</accession>
<proteinExistence type="predicted"/>
<dbReference type="KEGG" id="crw:CROST_000670"/>
<gene>
    <name evidence="1" type="ORF">CROST_000670</name>
</gene>
<dbReference type="Gene3D" id="3.40.30.30">
    <property type="entry name" value="Hypothetical protein sa0798"/>
    <property type="match status" value="1"/>
</dbReference>